<organism evidence="2 3">
    <name type="scientific">Heterorhabditis bacteriophora</name>
    <name type="common">Entomopathogenic nematode worm</name>
    <dbReference type="NCBI Taxonomy" id="37862"/>
    <lineage>
        <taxon>Eukaryota</taxon>
        <taxon>Metazoa</taxon>
        <taxon>Ecdysozoa</taxon>
        <taxon>Nematoda</taxon>
        <taxon>Chromadorea</taxon>
        <taxon>Rhabditida</taxon>
        <taxon>Rhabditina</taxon>
        <taxon>Rhabditomorpha</taxon>
        <taxon>Strongyloidea</taxon>
        <taxon>Heterorhabditidae</taxon>
        <taxon>Heterorhabditis</taxon>
    </lineage>
</organism>
<feature type="transmembrane region" description="Helical" evidence="1">
    <location>
        <begin position="54"/>
        <end position="76"/>
    </location>
</feature>
<dbReference type="Proteomes" id="UP000095283">
    <property type="component" value="Unplaced"/>
</dbReference>
<reference evidence="3" key="1">
    <citation type="submission" date="2016-11" db="UniProtKB">
        <authorList>
            <consortium name="WormBaseParasite"/>
        </authorList>
    </citation>
    <scope>IDENTIFICATION</scope>
</reference>
<sequence length="145" mass="16351">MHMNQTSAQFRDAHSRKRSAPGVLPVALALHMMNKKLVQSQLEKGEFQYVNGGIARTILICVVVSVIVQLGLPFLASYGRDLCSFTPYIIRNTFCADRESVYDKRLTISKQSSASYLPELFPIETWKVVDFILAYCLSFLLISTI</sequence>
<keyword evidence="1" id="KW-0812">Transmembrane</keyword>
<proteinExistence type="predicted"/>
<evidence type="ECO:0000313" key="2">
    <source>
        <dbReference type="Proteomes" id="UP000095283"/>
    </source>
</evidence>
<name>A0A1I7X069_HETBA</name>
<feature type="transmembrane region" description="Helical" evidence="1">
    <location>
        <begin position="125"/>
        <end position="142"/>
    </location>
</feature>
<keyword evidence="2" id="KW-1185">Reference proteome</keyword>
<accession>A0A1I7X069</accession>
<keyword evidence="1" id="KW-1133">Transmembrane helix</keyword>
<evidence type="ECO:0000256" key="1">
    <source>
        <dbReference type="SAM" id="Phobius"/>
    </source>
</evidence>
<evidence type="ECO:0000313" key="3">
    <source>
        <dbReference type="WBParaSite" id="Hba_10835"/>
    </source>
</evidence>
<keyword evidence="1" id="KW-0472">Membrane</keyword>
<dbReference type="WBParaSite" id="Hba_10835">
    <property type="protein sequence ID" value="Hba_10835"/>
    <property type="gene ID" value="Hba_10835"/>
</dbReference>
<protein>
    <submittedName>
        <fullName evidence="3">Innexin</fullName>
    </submittedName>
</protein>
<dbReference type="AlphaFoldDB" id="A0A1I7X069"/>